<name>A0ABY3ZEN6_STRRM</name>
<reference evidence="1 2" key="1">
    <citation type="submission" date="2022-03" db="EMBL/GenBank/DDBJ databases">
        <title>Complete genome of Streptomyces rimosus ssp. rimosus R7 (=ATCC 10970).</title>
        <authorList>
            <person name="Beganovic S."/>
            <person name="Ruckert C."/>
            <person name="Busche T."/>
            <person name="Kalinowski J."/>
            <person name="Wittmann C."/>
        </authorList>
    </citation>
    <scope>NUCLEOTIDE SEQUENCE [LARGE SCALE GENOMIC DNA]</scope>
    <source>
        <strain evidence="1 2">R7</strain>
        <plasmid evidence="1 2">pSRIMR7</plasmid>
    </source>
</reference>
<evidence type="ECO:0000313" key="2">
    <source>
        <dbReference type="Proteomes" id="UP000829494"/>
    </source>
</evidence>
<protein>
    <submittedName>
        <fullName evidence="1">Uncharacterized protein</fullName>
    </submittedName>
</protein>
<organism evidence="1 2">
    <name type="scientific">Streptomyces rimosus subsp. rimosus</name>
    <dbReference type="NCBI Taxonomy" id="132474"/>
    <lineage>
        <taxon>Bacteria</taxon>
        <taxon>Bacillati</taxon>
        <taxon>Actinomycetota</taxon>
        <taxon>Actinomycetes</taxon>
        <taxon>Kitasatosporales</taxon>
        <taxon>Streptomycetaceae</taxon>
        <taxon>Streptomyces</taxon>
    </lineage>
</organism>
<evidence type="ECO:0000313" key="1">
    <source>
        <dbReference type="EMBL" id="UNZ08778.1"/>
    </source>
</evidence>
<accession>A0ABY3ZEN6</accession>
<gene>
    <name evidence="1" type="ORF">SRIMR7_42165</name>
</gene>
<geneLocation type="plasmid" evidence="1 2">
    <name>pSRIMR7</name>
</geneLocation>
<sequence>MVLHRDLLGSWVKGAHLETLIRLNGSGGGTRRPPAQ</sequence>
<keyword evidence="2" id="KW-1185">Reference proteome</keyword>
<keyword evidence="1" id="KW-0614">Plasmid</keyword>
<dbReference type="EMBL" id="CP094299">
    <property type="protein sequence ID" value="UNZ08778.1"/>
    <property type="molecule type" value="Genomic_DNA"/>
</dbReference>
<proteinExistence type="predicted"/>
<dbReference type="Proteomes" id="UP000829494">
    <property type="component" value="Plasmid pSRIMR7"/>
</dbReference>